<dbReference type="Gene3D" id="3.40.50.720">
    <property type="entry name" value="NAD(P)-binding Rossmann-like Domain"/>
    <property type="match status" value="1"/>
</dbReference>
<reference evidence="1 2" key="1">
    <citation type="journal article" date="2023" name="Arcadia Sci">
        <title>De novo assembly of a long-read Amblyomma americanum tick genome.</title>
        <authorList>
            <person name="Chou S."/>
            <person name="Poskanzer K.E."/>
            <person name="Rollins M."/>
            <person name="Thuy-Boun P.S."/>
        </authorList>
    </citation>
    <scope>NUCLEOTIDE SEQUENCE [LARGE SCALE GENOMIC DNA]</scope>
    <source>
        <strain evidence="1">F_SG_1</strain>
        <tissue evidence="1">Salivary glands</tissue>
    </source>
</reference>
<dbReference type="InterPro" id="IPR002347">
    <property type="entry name" value="SDR_fam"/>
</dbReference>
<sequence>CDTGFGHRLAKRLAENGFRVYAGCLSSVSDGACVLNLVPNVHVLQLDVTKEDEIDEAYKEIINADYQTAWRLCLVQFCFIAHDLSLLARTTARRVSANAALWAVVANAGVMTVGPLEWHCMDQVRALFDVNVFGVTRVVVKFLPLLRKTGGRIVIVSSMFGRMTGAFTIPYCMTKHACISLADGLRRRFYGTKLRVITIEPTAYRTALSDPEEIKRRMDELVASLPPEAKKDIDPARVSKVRAMARVFVEGLLRDDPDEVVSDMVLAVREEYPKAHYRTGGTADAVVRFLNHLLPSETADYVLASVAKSNGVCKKVKDSTEVYAKEDSI</sequence>
<keyword evidence="2" id="KW-1185">Reference proteome</keyword>
<dbReference type="AlphaFoldDB" id="A0AAQ4ENU7"/>
<dbReference type="SUPFAM" id="SSF51735">
    <property type="entry name" value="NAD(P)-binding Rossmann-fold domains"/>
    <property type="match status" value="1"/>
</dbReference>
<proteinExistence type="predicted"/>
<dbReference type="Pfam" id="PF00106">
    <property type="entry name" value="adh_short"/>
    <property type="match status" value="2"/>
</dbReference>
<dbReference type="InterPro" id="IPR036291">
    <property type="entry name" value="NAD(P)-bd_dom_sf"/>
</dbReference>
<feature type="non-terminal residue" evidence="1">
    <location>
        <position position="1"/>
    </location>
</feature>
<evidence type="ECO:0008006" key="3">
    <source>
        <dbReference type="Google" id="ProtNLM"/>
    </source>
</evidence>
<comment type="caution">
    <text evidence="1">The sequence shown here is derived from an EMBL/GenBank/DDBJ whole genome shotgun (WGS) entry which is preliminary data.</text>
</comment>
<accession>A0AAQ4ENU7</accession>
<organism evidence="1 2">
    <name type="scientific">Amblyomma americanum</name>
    <name type="common">Lone star tick</name>
    <dbReference type="NCBI Taxonomy" id="6943"/>
    <lineage>
        <taxon>Eukaryota</taxon>
        <taxon>Metazoa</taxon>
        <taxon>Ecdysozoa</taxon>
        <taxon>Arthropoda</taxon>
        <taxon>Chelicerata</taxon>
        <taxon>Arachnida</taxon>
        <taxon>Acari</taxon>
        <taxon>Parasitiformes</taxon>
        <taxon>Ixodida</taxon>
        <taxon>Ixodoidea</taxon>
        <taxon>Ixodidae</taxon>
        <taxon>Amblyomminae</taxon>
        <taxon>Amblyomma</taxon>
    </lineage>
</organism>
<evidence type="ECO:0000313" key="2">
    <source>
        <dbReference type="Proteomes" id="UP001321473"/>
    </source>
</evidence>
<dbReference type="PANTHER" id="PTHR43313:SF36">
    <property type="entry name" value="D-BETA-HYDROXYBUTYRATE DEHYDROGENASE, MITOCHONDRIAL"/>
    <property type="match status" value="1"/>
</dbReference>
<dbReference type="PRINTS" id="PR00081">
    <property type="entry name" value="GDHRDH"/>
</dbReference>
<dbReference type="Proteomes" id="UP001321473">
    <property type="component" value="Unassembled WGS sequence"/>
</dbReference>
<dbReference type="PANTHER" id="PTHR43313">
    <property type="entry name" value="SHORT-CHAIN DEHYDROGENASE/REDUCTASE FAMILY 9C"/>
    <property type="match status" value="1"/>
</dbReference>
<gene>
    <name evidence="1" type="ORF">V5799_030250</name>
</gene>
<dbReference type="EMBL" id="JARKHS020012986">
    <property type="protein sequence ID" value="KAK8776405.1"/>
    <property type="molecule type" value="Genomic_DNA"/>
</dbReference>
<protein>
    <recommendedName>
        <fullName evidence="3">Corticosteroid 11-beta-dehydrogenase</fullName>
    </recommendedName>
</protein>
<evidence type="ECO:0000313" key="1">
    <source>
        <dbReference type="EMBL" id="KAK8776405.1"/>
    </source>
</evidence>
<name>A0AAQ4ENU7_AMBAM</name>